<evidence type="ECO:0000313" key="1">
    <source>
        <dbReference type="EMBL" id="RCN40405.1"/>
    </source>
</evidence>
<dbReference type="EMBL" id="JOJR01000286">
    <property type="protein sequence ID" value="RCN40405.1"/>
    <property type="molecule type" value="Genomic_DNA"/>
</dbReference>
<name>A0A368GBM8_ANCCA</name>
<proteinExistence type="predicted"/>
<reference evidence="1 2" key="1">
    <citation type="submission" date="2014-10" db="EMBL/GenBank/DDBJ databases">
        <title>Draft genome of the hookworm Ancylostoma caninum.</title>
        <authorList>
            <person name="Mitreva M."/>
        </authorList>
    </citation>
    <scope>NUCLEOTIDE SEQUENCE [LARGE SCALE GENOMIC DNA]</scope>
    <source>
        <strain evidence="1 2">Baltimore</strain>
    </source>
</reference>
<keyword evidence="2" id="KW-1185">Reference proteome</keyword>
<evidence type="ECO:0000313" key="2">
    <source>
        <dbReference type="Proteomes" id="UP000252519"/>
    </source>
</evidence>
<dbReference type="Proteomes" id="UP000252519">
    <property type="component" value="Unassembled WGS sequence"/>
</dbReference>
<accession>A0A368GBM8</accession>
<organism evidence="1 2">
    <name type="scientific">Ancylostoma caninum</name>
    <name type="common">Dog hookworm</name>
    <dbReference type="NCBI Taxonomy" id="29170"/>
    <lineage>
        <taxon>Eukaryota</taxon>
        <taxon>Metazoa</taxon>
        <taxon>Ecdysozoa</taxon>
        <taxon>Nematoda</taxon>
        <taxon>Chromadorea</taxon>
        <taxon>Rhabditida</taxon>
        <taxon>Rhabditina</taxon>
        <taxon>Rhabditomorpha</taxon>
        <taxon>Strongyloidea</taxon>
        <taxon>Ancylostomatidae</taxon>
        <taxon>Ancylostomatinae</taxon>
        <taxon>Ancylostoma</taxon>
    </lineage>
</organism>
<gene>
    <name evidence="1" type="ORF">ANCCAN_13651</name>
</gene>
<protein>
    <submittedName>
        <fullName evidence="1">Uncharacterized protein</fullName>
    </submittedName>
</protein>
<dbReference type="OrthoDB" id="10426662at2759"/>
<dbReference type="AlphaFoldDB" id="A0A368GBM8"/>
<sequence length="107" mass="11776">MPHEFKAVLKAFILHVCGDEDPSSDLSFVLDGILSYTPNERGKQVVHHNPLPTPKVERDESTMVHTPKLHLEESSITFVDPIEGTIEEVPARAEIAAEDVKPPPGLS</sequence>
<comment type="caution">
    <text evidence="1">The sequence shown here is derived from an EMBL/GenBank/DDBJ whole genome shotgun (WGS) entry which is preliminary data.</text>
</comment>